<evidence type="ECO:0000313" key="2">
    <source>
        <dbReference type="Proteomes" id="UP000887564"/>
    </source>
</evidence>
<dbReference type="Proteomes" id="UP000887564">
    <property type="component" value="Unplaced"/>
</dbReference>
<dbReference type="AlphaFoldDB" id="A0A914S6J2"/>
<feature type="domain" description="DUF1758" evidence="1">
    <location>
        <begin position="47"/>
        <end position="101"/>
    </location>
</feature>
<accession>A0A914S6J2</accession>
<dbReference type="WBParaSite" id="PEQ_0001279901-mRNA-1">
    <property type="protein sequence ID" value="PEQ_0001279901-mRNA-1"/>
    <property type="gene ID" value="PEQ_0001279901"/>
</dbReference>
<keyword evidence="2" id="KW-1185">Reference proteome</keyword>
<evidence type="ECO:0000313" key="3">
    <source>
        <dbReference type="WBParaSite" id="PEQ_0001279901-mRNA-1"/>
    </source>
</evidence>
<sequence length="159" mass="17963">MQPCCCCHNRNHSSLLCMGICELQEKEKNGKDQPLSPEEVIAPKRWHTFGDSAPQIIHSNRTVSSVQLQSGTHKAVRVSTIKRFTNNPEDVAENVEAHLAEEEEAVICVEKLMADDAKEIEFANQHSSEQVDQISSYWNIDLLCIRDSSTEHEDQQAMD</sequence>
<proteinExistence type="predicted"/>
<protein>
    <submittedName>
        <fullName evidence="3">Peptidase aspartic putative domain-containing protein</fullName>
    </submittedName>
</protein>
<evidence type="ECO:0000259" key="1">
    <source>
        <dbReference type="Pfam" id="PF05585"/>
    </source>
</evidence>
<dbReference type="Pfam" id="PF05585">
    <property type="entry name" value="DUF1758"/>
    <property type="match status" value="1"/>
</dbReference>
<name>A0A914S6J2_PAREQ</name>
<organism evidence="2 3">
    <name type="scientific">Parascaris equorum</name>
    <name type="common">Equine roundworm</name>
    <dbReference type="NCBI Taxonomy" id="6256"/>
    <lineage>
        <taxon>Eukaryota</taxon>
        <taxon>Metazoa</taxon>
        <taxon>Ecdysozoa</taxon>
        <taxon>Nematoda</taxon>
        <taxon>Chromadorea</taxon>
        <taxon>Rhabditida</taxon>
        <taxon>Spirurina</taxon>
        <taxon>Ascaridomorpha</taxon>
        <taxon>Ascaridoidea</taxon>
        <taxon>Ascarididae</taxon>
        <taxon>Parascaris</taxon>
    </lineage>
</organism>
<dbReference type="InterPro" id="IPR008737">
    <property type="entry name" value="DUF1758"/>
</dbReference>
<reference evidence="3" key="1">
    <citation type="submission" date="2022-11" db="UniProtKB">
        <authorList>
            <consortium name="WormBaseParasite"/>
        </authorList>
    </citation>
    <scope>IDENTIFICATION</scope>
</reference>